<evidence type="ECO:0000313" key="3">
    <source>
        <dbReference type="Proteomes" id="UP000242755"/>
    </source>
</evidence>
<protein>
    <submittedName>
        <fullName evidence="2">Uncharacterized protein</fullName>
    </submittedName>
</protein>
<proteinExistence type="predicted"/>
<reference evidence="2 3" key="1">
    <citation type="submission" date="2017-12" db="EMBL/GenBank/DDBJ databases">
        <title>Phylogenetic diversity of female urinary microbiome.</title>
        <authorList>
            <person name="Thomas-White K."/>
            <person name="Wolfe A.J."/>
        </authorList>
    </citation>
    <scope>NUCLEOTIDE SEQUENCE [LARGE SCALE GENOMIC DNA]</scope>
    <source>
        <strain evidence="2 3">UMB0426</strain>
    </source>
</reference>
<sequence length="74" mass="8076">MSGFAEGLDNKVELLREQLAEAREAGDEFREQALLEELSDTVNIAGENDLDTSELKKVLAAETGTIPVIDDPED</sequence>
<dbReference type="Proteomes" id="UP000242755">
    <property type="component" value="Unassembled WGS sequence"/>
</dbReference>
<gene>
    <name evidence="2" type="ORF">CYJ40_07860</name>
</gene>
<dbReference type="RefSeq" id="WP_061941250.1">
    <property type="nucleotide sequence ID" value="NZ_LPXW01000007.1"/>
</dbReference>
<dbReference type="EMBL" id="PKGO01000007">
    <property type="protein sequence ID" value="PKY69977.1"/>
    <property type="molecule type" value="Genomic_DNA"/>
</dbReference>
<comment type="caution">
    <text evidence="2">The sequence shown here is derived from an EMBL/GenBank/DDBJ whole genome shotgun (WGS) entry which is preliminary data.</text>
</comment>
<dbReference type="AlphaFoldDB" id="A0A2I1IFR7"/>
<keyword evidence="1" id="KW-0175">Coiled coil</keyword>
<evidence type="ECO:0000256" key="1">
    <source>
        <dbReference type="SAM" id="Coils"/>
    </source>
</evidence>
<accession>A0A2I1IFR7</accession>
<organism evidence="2 3">
    <name type="scientific">Brevibacterium ravenspurgense</name>
    <dbReference type="NCBI Taxonomy" id="479117"/>
    <lineage>
        <taxon>Bacteria</taxon>
        <taxon>Bacillati</taxon>
        <taxon>Actinomycetota</taxon>
        <taxon>Actinomycetes</taxon>
        <taxon>Micrococcales</taxon>
        <taxon>Brevibacteriaceae</taxon>
        <taxon>Brevibacterium</taxon>
    </lineage>
</organism>
<evidence type="ECO:0000313" key="2">
    <source>
        <dbReference type="EMBL" id="PKY69977.1"/>
    </source>
</evidence>
<feature type="coiled-coil region" evidence="1">
    <location>
        <begin position="5"/>
        <end position="32"/>
    </location>
</feature>
<name>A0A2I1IFR7_9MICO</name>